<dbReference type="EMBL" id="KV749005">
    <property type="protein sequence ID" value="OCL11698.1"/>
    <property type="molecule type" value="Genomic_DNA"/>
</dbReference>
<sequence>MASAEELHFRTIPWCADLINDPEWTPCNTASRQAKGSTEDSFFAETLKSDRTIRKLLTMRRKALAEGSPAIQEVRTLMDLGNGVNGHPDICHGGFVATMLDEVTGVLLTLNIEIQNGRGRGQSVSEPMNLFTAYLKITYKKPVRTPGVVLCTAKFEKREDNKAWVVGTVEDGQGTVFATGEALFVEPRSKL</sequence>
<dbReference type="PANTHER" id="PTHR47260">
    <property type="entry name" value="UPF0644 PROTEIN PB2B4.06"/>
    <property type="match status" value="1"/>
</dbReference>
<evidence type="ECO:0000313" key="2">
    <source>
        <dbReference type="EMBL" id="OCL11698.1"/>
    </source>
</evidence>
<proteinExistence type="predicted"/>
<accession>A0A8E2F834</accession>
<keyword evidence="3" id="KW-1185">Reference proteome</keyword>
<dbReference type="InterPro" id="IPR052061">
    <property type="entry name" value="PTE-AB_protein"/>
</dbReference>
<name>A0A8E2F834_9PEZI</name>
<gene>
    <name evidence="2" type="ORF">AOQ84DRAFT_373742</name>
</gene>
<reference evidence="2 3" key="1">
    <citation type="journal article" date="2016" name="Nat. Commun.">
        <title>Ectomycorrhizal ecology is imprinted in the genome of the dominant symbiotic fungus Cenococcum geophilum.</title>
        <authorList>
            <consortium name="DOE Joint Genome Institute"/>
            <person name="Peter M."/>
            <person name="Kohler A."/>
            <person name="Ohm R.A."/>
            <person name="Kuo A."/>
            <person name="Krutzmann J."/>
            <person name="Morin E."/>
            <person name="Arend M."/>
            <person name="Barry K.W."/>
            <person name="Binder M."/>
            <person name="Choi C."/>
            <person name="Clum A."/>
            <person name="Copeland A."/>
            <person name="Grisel N."/>
            <person name="Haridas S."/>
            <person name="Kipfer T."/>
            <person name="LaButti K."/>
            <person name="Lindquist E."/>
            <person name="Lipzen A."/>
            <person name="Maire R."/>
            <person name="Meier B."/>
            <person name="Mihaltcheva S."/>
            <person name="Molinier V."/>
            <person name="Murat C."/>
            <person name="Poggeler S."/>
            <person name="Quandt C.A."/>
            <person name="Sperisen C."/>
            <person name="Tritt A."/>
            <person name="Tisserant E."/>
            <person name="Crous P.W."/>
            <person name="Henrissat B."/>
            <person name="Nehls U."/>
            <person name="Egli S."/>
            <person name="Spatafora J.W."/>
            <person name="Grigoriev I.V."/>
            <person name="Martin F.M."/>
        </authorList>
    </citation>
    <scope>NUCLEOTIDE SEQUENCE [LARGE SCALE GENOMIC DNA]</scope>
    <source>
        <strain evidence="2 3">CBS 207.34</strain>
    </source>
</reference>
<organism evidence="2 3">
    <name type="scientific">Glonium stellatum</name>
    <dbReference type="NCBI Taxonomy" id="574774"/>
    <lineage>
        <taxon>Eukaryota</taxon>
        <taxon>Fungi</taxon>
        <taxon>Dikarya</taxon>
        <taxon>Ascomycota</taxon>
        <taxon>Pezizomycotina</taxon>
        <taxon>Dothideomycetes</taxon>
        <taxon>Pleosporomycetidae</taxon>
        <taxon>Gloniales</taxon>
        <taxon>Gloniaceae</taxon>
        <taxon>Glonium</taxon>
    </lineage>
</organism>
<dbReference type="Pfam" id="PF03061">
    <property type="entry name" value="4HBT"/>
    <property type="match status" value="1"/>
</dbReference>
<dbReference type="AlphaFoldDB" id="A0A8E2F834"/>
<evidence type="ECO:0000259" key="1">
    <source>
        <dbReference type="Pfam" id="PF03061"/>
    </source>
</evidence>
<dbReference type="InterPro" id="IPR029069">
    <property type="entry name" value="HotDog_dom_sf"/>
</dbReference>
<dbReference type="InterPro" id="IPR006683">
    <property type="entry name" value="Thioestr_dom"/>
</dbReference>
<dbReference type="PANTHER" id="PTHR47260:SF3">
    <property type="entry name" value="THIOESTERASE FAMILY PROTEIN (AFU_ORTHOLOGUE AFUA_7G03960)"/>
    <property type="match status" value="1"/>
</dbReference>
<evidence type="ECO:0000313" key="3">
    <source>
        <dbReference type="Proteomes" id="UP000250140"/>
    </source>
</evidence>
<dbReference type="Gene3D" id="3.10.129.10">
    <property type="entry name" value="Hotdog Thioesterase"/>
    <property type="match status" value="1"/>
</dbReference>
<dbReference type="CDD" id="cd03443">
    <property type="entry name" value="PaaI_thioesterase"/>
    <property type="match status" value="1"/>
</dbReference>
<protein>
    <recommendedName>
        <fullName evidence="1">Thioesterase domain-containing protein</fullName>
    </recommendedName>
</protein>
<dbReference type="SUPFAM" id="SSF54637">
    <property type="entry name" value="Thioesterase/thiol ester dehydrase-isomerase"/>
    <property type="match status" value="1"/>
</dbReference>
<dbReference type="OrthoDB" id="506431at2759"/>
<dbReference type="Proteomes" id="UP000250140">
    <property type="component" value="Unassembled WGS sequence"/>
</dbReference>
<feature type="domain" description="Thioesterase" evidence="1">
    <location>
        <begin position="90"/>
        <end position="176"/>
    </location>
</feature>